<evidence type="ECO:0000313" key="2">
    <source>
        <dbReference type="Proteomes" id="UP000814140"/>
    </source>
</evidence>
<evidence type="ECO:0000313" key="1">
    <source>
        <dbReference type="EMBL" id="KAI0063472.1"/>
    </source>
</evidence>
<name>A0ACB8T4S5_9AGAM</name>
<accession>A0ACB8T4S5</accession>
<dbReference type="Proteomes" id="UP000814140">
    <property type="component" value="Unassembled WGS sequence"/>
</dbReference>
<proteinExistence type="predicted"/>
<sequence>MARRWAIALDGRMHCQTASAEGPASALVGSGGLLSWKRGSFSTDIPHYAACAVRGCTVGKAFLAIVPPRHVGDGCAGKWDCHGTLTGCGLRDQQPPGRRHDSSAGFGWSASRCGIAKTGICAPSVKCGHRTWKPEVKRTRAVLAGQRVFRGQTVKRWTVTLLPRQERVGMNGSAASGHRFRKRDGAGWVRLVQANWIWKPGIRFYEDSWCRLDGC</sequence>
<gene>
    <name evidence="1" type="ORF">BV25DRAFT_433071</name>
</gene>
<organism evidence="1 2">
    <name type="scientific">Artomyces pyxidatus</name>
    <dbReference type="NCBI Taxonomy" id="48021"/>
    <lineage>
        <taxon>Eukaryota</taxon>
        <taxon>Fungi</taxon>
        <taxon>Dikarya</taxon>
        <taxon>Basidiomycota</taxon>
        <taxon>Agaricomycotina</taxon>
        <taxon>Agaricomycetes</taxon>
        <taxon>Russulales</taxon>
        <taxon>Auriscalpiaceae</taxon>
        <taxon>Artomyces</taxon>
    </lineage>
</organism>
<reference evidence="1" key="2">
    <citation type="journal article" date="2022" name="New Phytol.">
        <title>Evolutionary transition to the ectomycorrhizal habit in the genomes of a hyperdiverse lineage of mushroom-forming fungi.</title>
        <authorList>
            <person name="Looney B."/>
            <person name="Miyauchi S."/>
            <person name="Morin E."/>
            <person name="Drula E."/>
            <person name="Courty P.E."/>
            <person name="Kohler A."/>
            <person name="Kuo A."/>
            <person name="LaButti K."/>
            <person name="Pangilinan J."/>
            <person name="Lipzen A."/>
            <person name="Riley R."/>
            <person name="Andreopoulos W."/>
            <person name="He G."/>
            <person name="Johnson J."/>
            <person name="Nolan M."/>
            <person name="Tritt A."/>
            <person name="Barry K.W."/>
            <person name="Grigoriev I.V."/>
            <person name="Nagy L.G."/>
            <person name="Hibbett D."/>
            <person name="Henrissat B."/>
            <person name="Matheny P.B."/>
            <person name="Labbe J."/>
            <person name="Martin F.M."/>
        </authorList>
    </citation>
    <scope>NUCLEOTIDE SEQUENCE</scope>
    <source>
        <strain evidence="1">HHB10654</strain>
    </source>
</reference>
<dbReference type="EMBL" id="MU277203">
    <property type="protein sequence ID" value="KAI0063472.1"/>
    <property type="molecule type" value="Genomic_DNA"/>
</dbReference>
<reference evidence="1" key="1">
    <citation type="submission" date="2021-03" db="EMBL/GenBank/DDBJ databases">
        <authorList>
            <consortium name="DOE Joint Genome Institute"/>
            <person name="Ahrendt S."/>
            <person name="Looney B.P."/>
            <person name="Miyauchi S."/>
            <person name="Morin E."/>
            <person name="Drula E."/>
            <person name="Courty P.E."/>
            <person name="Chicoki N."/>
            <person name="Fauchery L."/>
            <person name="Kohler A."/>
            <person name="Kuo A."/>
            <person name="Labutti K."/>
            <person name="Pangilinan J."/>
            <person name="Lipzen A."/>
            <person name="Riley R."/>
            <person name="Andreopoulos W."/>
            <person name="He G."/>
            <person name="Johnson J."/>
            <person name="Barry K.W."/>
            <person name="Grigoriev I.V."/>
            <person name="Nagy L."/>
            <person name="Hibbett D."/>
            <person name="Henrissat B."/>
            <person name="Matheny P.B."/>
            <person name="Labbe J."/>
            <person name="Martin F."/>
        </authorList>
    </citation>
    <scope>NUCLEOTIDE SEQUENCE</scope>
    <source>
        <strain evidence="1">HHB10654</strain>
    </source>
</reference>
<comment type="caution">
    <text evidence="1">The sequence shown here is derived from an EMBL/GenBank/DDBJ whole genome shotgun (WGS) entry which is preliminary data.</text>
</comment>
<protein>
    <submittedName>
        <fullName evidence="1">Uncharacterized protein</fullName>
    </submittedName>
</protein>
<keyword evidence="2" id="KW-1185">Reference proteome</keyword>